<sequence>MIQQHERDDRQSTCLLRPMGKGCTIKRGIMLFVAHGAPGQSGQPGGPGEPGICPKYCAIDGGVFFEDGTRR</sequence>
<proteinExistence type="predicted"/>
<name>A0AAN8EPU5_TRICO</name>
<comment type="caution">
    <text evidence="1">The sequence shown here is derived from an EMBL/GenBank/DDBJ whole genome shotgun (WGS) entry which is preliminary data.</text>
</comment>
<dbReference type="Proteomes" id="UP001331761">
    <property type="component" value="Unassembled WGS sequence"/>
</dbReference>
<dbReference type="EMBL" id="WIXE01025377">
    <property type="protein sequence ID" value="KAK5964740.1"/>
    <property type="molecule type" value="Genomic_DNA"/>
</dbReference>
<protein>
    <submittedName>
        <fullName evidence="1">Uncharacterized protein</fullName>
    </submittedName>
</protein>
<evidence type="ECO:0000313" key="1">
    <source>
        <dbReference type="EMBL" id="KAK5964740.1"/>
    </source>
</evidence>
<keyword evidence="2" id="KW-1185">Reference proteome</keyword>
<accession>A0AAN8EPU5</accession>
<evidence type="ECO:0000313" key="2">
    <source>
        <dbReference type="Proteomes" id="UP001331761"/>
    </source>
</evidence>
<dbReference type="AlphaFoldDB" id="A0AAN8EPU5"/>
<organism evidence="1 2">
    <name type="scientific">Trichostrongylus colubriformis</name>
    <name type="common">Black scour worm</name>
    <dbReference type="NCBI Taxonomy" id="6319"/>
    <lineage>
        <taxon>Eukaryota</taxon>
        <taxon>Metazoa</taxon>
        <taxon>Ecdysozoa</taxon>
        <taxon>Nematoda</taxon>
        <taxon>Chromadorea</taxon>
        <taxon>Rhabditida</taxon>
        <taxon>Rhabditina</taxon>
        <taxon>Rhabditomorpha</taxon>
        <taxon>Strongyloidea</taxon>
        <taxon>Trichostrongylidae</taxon>
        <taxon>Trichostrongylus</taxon>
    </lineage>
</organism>
<reference evidence="1 2" key="1">
    <citation type="submission" date="2019-10" db="EMBL/GenBank/DDBJ databases">
        <title>Assembly and Annotation for the nematode Trichostrongylus colubriformis.</title>
        <authorList>
            <person name="Martin J."/>
        </authorList>
    </citation>
    <scope>NUCLEOTIDE SEQUENCE [LARGE SCALE GENOMIC DNA]</scope>
    <source>
        <strain evidence="1">G859</strain>
        <tissue evidence="1">Whole worm</tissue>
    </source>
</reference>
<gene>
    <name evidence="1" type="ORF">GCK32_016773</name>
</gene>